<keyword evidence="7" id="KW-0472">Membrane</keyword>
<evidence type="ECO:0000256" key="5">
    <source>
        <dbReference type="ARBA" id="ARBA00022989"/>
    </source>
</evidence>
<keyword evidence="6" id="KW-0811">Translocation</keyword>
<comment type="caution">
    <text evidence="9">The sequence shown here is derived from an EMBL/GenBank/DDBJ whole genome shotgun (WGS) entry which is preliminary data.</text>
</comment>
<dbReference type="Pfam" id="PF02416">
    <property type="entry name" value="TatA_B_E"/>
    <property type="match status" value="1"/>
</dbReference>
<gene>
    <name evidence="9" type="ORF">GCM10023225_12460</name>
</gene>
<dbReference type="NCBIfam" id="NF002377">
    <property type="entry name" value="PRK01371.1-4"/>
    <property type="match status" value="1"/>
</dbReference>
<dbReference type="RefSeq" id="WP_345711544.1">
    <property type="nucleotide sequence ID" value="NZ_BAABIL010000163.1"/>
</dbReference>
<evidence type="ECO:0000256" key="4">
    <source>
        <dbReference type="ARBA" id="ARBA00022927"/>
    </source>
</evidence>
<dbReference type="PRINTS" id="PR01506">
    <property type="entry name" value="TATBPROTEIN"/>
</dbReference>
<keyword evidence="4" id="KW-0653">Protein transport</keyword>
<keyword evidence="10" id="KW-1185">Reference proteome</keyword>
<keyword evidence="5" id="KW-1133">Transmembrane helix</keyword>
<accession>A0ABP9HJJ8</accession>
<dbReference type="Gene3D" id="1.20.5.3310">
    <property type="match status" value="1"/>
</dbReference>
<evidence type="ECO:0000313" key="9">
    <source>
        <dbReference type="EMBL" id="GAA4972387.1"/>
    </source>
</evidence>
<keyword evidence="3" id="KW-0812">Transmembrane</keyword>
<sequence>MFGINGGEFVVILVVALVILGPERLPHYAEQLGRLVRQVRDFARGAQRQMREELGPEFDDIDWRKLDPRQYDPRRIVREALTEVWEDDDEQAPVARRGGGAAPASAGGGVSLGKEAARPAAQRTPFDEDAT</sequence>
<evidence type="ECO:0000256" key="3">
    <source>
        <dbReference type="ARBA" id="ARBA00022692"/>
    </source>
</evidence>
<evidence type="ECO:0000256" key="6">
    <source>
        <dbReference type="ARBA" id="ARBA00023010"/>
    </source>
</evidence>
<dbReference type="PANTHER" id="PTHR33162:SF1">
    <property type="entry name" value="SEC-INDEPENDENT PROTEIN TRANSLOCASE PROTEIN TATA, CHLOROPLASTIC"/>
    <property type="match status" value="1"/>
</dbReference>
<evidence type="ECO:0000256" key="8">
    <source>
        <dbReference type="SAM" id="MobiDB-lite"/>
    </source>
</evidence>
<reference evidence="10" key="1">
    <citation type="journal article" date="2019" name="Int. J. Syst. Evol. Microbiol.">
        <title>The Global Catalogue of Microorganisms (GCM) 10K type strain sequencing project: providing services to taxonomists for standard genome sequencing and annotation.</title>
        <authorList>
            <consortium name="The Broad Institute Genomics Platform"/>
            <consortium name="The Broad Institute Genome Sequencing Center for Infectious Disease"/>
            <person name="Wu L."/>
            <person name="Ma J."/>
        </authorList>
    </citation>
    <scope>NUCLEOTIDE SEQUENCE [LARGE SCALE GENOMIC DNA]</scope>
    <source>
        <strain evidence="10">JCM 18126</strain>
    </source>
</reference>
<dbReference type="PANTHER" id="PTHR33162">
    <property type="entry name" value="SEC-INDEPENDENT PROTEIN TRANSLOCASE PROTEIN TATA, CHLOROPLASTIC"/>
    <property type="match status" value="1"/>
</dbReference>
<feature type="compositionally biased region" description="Gly residues" evidence="8">
    <location>
        <begin position="97"/>
        <end position="111"/>
    </location>
</feature>
<proteinExistence type="predicted"/>
<organism evidence="9 10">
    <name type="scientific">Kineococcus glutinatus</name>
    <dbReference type="NCBI Taxonomy" id="1070872"/>
    <lineage>
        <taxon>Bacteria</taxon>
        <taxon>Bacillati</taxon>
        <taxon>Actinomycetota</taxon>
        <taxon>Actinomycetes</taxon>
        <taxon>Kineosporiales</taxon>
        <taxon>Kineosporiaceae</taxon>
        <taxon>Kineococcus</taxon>
    </lineage>
</organism>
<name>A0ABP9HJJ8_9ACTN</name>
<dbReference type="InterPro" id="IPR003369">
    <property type="entry name" value="TatA/B/E"/>
</dbReference>
<feature type="region of interest" description="Disordered" evidence="8">
    <location>
        <begin position="87"/>
        <end position="131"/>
    </location>
</feature>
<evidence type="ECO:0000256" key="7">
    <source>
        <dbReference type="ARBA" id="ARBA00023136"/>
    </source>
</evidence>
<evidence type="ECO:0000313" key="10">
    <source>
        <dbReference type="Proteomes" id="UP001501195"/>
    </source>
</evidence>
<protein>
    <submittedName>
        <fullName evidence="9">Twin-arginine translocase TatA/TatE family subunit</fullName>
    </submittedName>
</protein>
<comment type="subcellular location">
    <subcellularLocation>
        <location evidence="1">Membrane</location>
        <topology evidence="1">Single-pass membrane protein</topology>
    </subcellularLocation>
</comment>
<evidence type="ECO:0000256" key="1">
    <source>
        <dbReference type="ARBA" id="ARBA00004167"/>
    </source>
</evidence>
<dbReference type="EMBL" id="BAABIL010000163">
    <property type="protein sequence ID" value="GAA4972387.1"/>
    <property type="molecule type" value="Genomic_DNA"/>
</dbReference>
<keyword evidence="2" id="KW-0813">Transport</keyword>
<evidence type="ECO:0000256" key="2">
    <source>
        <dbReference type="ARBA" id="ARBA00022448"/>
    </source>
</evidence>
<dbReference type="Proteomes" id="UP001501195">
    <property type="component" value="Unassembled WGS sequence"/>
</dbReference>